<proteinExistence type="predicted"/>
<keyword evidence="3" id="KW-1185">Reference proteome</keyword>
<dbReference type="Proteomes" id="UP001596410">
    <property type="component" value="Unassembled WGS sequence"/>
</dbReference>
<keyword evidence="1" id="KW-1133">Transmembrane helix</keyword>
<dbReference type="EMBL" id="JBHSZV010000049">
    <property type="protein sequence ID" value="MFC7063563.1"/>
    <property type="molecule type" value="Genomic_DNA"/>
</dbReference>
<protein>
    <submittedName>
        <fullName evidence="2">Uncharacterized protein</fullName>
    </submittedName>
</protein>
<feature type="transmembrane region" description="Helical" evidence="1">
    <location>
        <begin position="43"/>
        <end position="62"/>
    </location>
</feature>
<feature type="transmembrane region" description="Helical" evidence="1">
    <location>
        <begin position="15"/>
        <end position="36"/>
    </location>
</feature>
<dbReference type="RefSeq" id="WP_204711504.1">
    <property type="nucleotide sequence ID" value="NZ_JBHSZV010000049.1"/>
</dbReference>
<gene>
    <name evidence="2" type="ORF">ACFQIC_17265</name>
</gene>
<evidence type="ECO:0000313" key="3">
    <source>
        <dbReference type="Proteomes" id="UP001596410"/>
    </source>
</evidence>
<evidence type="ECO:0000313" key="2">
    <source>
        <dbReference type="EMBL" id="MFC7063563.1"/>
    </source>
</evidence>
<keyword evidence="1" id="KW-0812">Transmembrane</keyword>
<comment type="caution">
    <text evidence="2">The sequence shown here is derived from an EMBL/GenBank/DDBJ whole genome shotgun (WGS) entry which is preliminary data.</text>
</comment>
<organism evidence="2 3">
    <name type="scientific">Halobacillus seohaensis</name>
    <dbReference type="NCBI Taxonomy" id="447421"/>
    <lineage>
        <taxon>Bacteria</taxon>
        <taxon>Bacillati</taxon>
        <taxon>Bacillota</taxon>
        <taxon>Bacilli</taxon>
        <taxon>Bacillales</taxon>
        <taxon>Bacillaceae</taxon>
        <taxon>Halobacillus</taxon>
    </lineage>
</organism>
<reference evidence="3" key="1">
    <citation type="journal article" date="2019" name="Int. J. Syst. Evol. Microbiol.">
        <title>The Global Catalogue of Microorganisms (GCM) 10K type strain sequencing project: providing services to taxonomists for standard genome sequencing and annotation.</title>
        <authorList>
            <consortium name="The Broad Institute Genomics Platform"/>
            <consortium name="The Broad Institute Genome Sequencing Center for Infectious Disease"/>
            <person name="Wu L."/>
            <person name="Ma J."/>
        </authorList>
    </citation>
    <scope>NUCLEOTIDE SEQUENCE [LARGE SCALE GENOMIC DNA]</scope>
    <source>
        <strain evidence="3">CGMCC 4.1621</strain>
    </source>
</reference>
<sequence>MAGEVVDPVSMNYMVFHLFSLITCMVVAGIIVGAVLRELRLPIRITGSIASILSLLVAYFYYQTFF</sequence>
<evidence type="ECO:0000256" key="1">
    <source>
        <dbReference type="SAM" id="Phobius"/>
    </source>
</evidence>
<accession>A0ABW2EQ81</accession>
<name>A0ABW2EQ81_9BACI</name>
<keyword evidence="1" id="KW-0472">Membrane</keyword>